<dbReference type="SUPFAM" id="SSF51126">
    <property type="entry name" value="Pectin lyase-like"/>
    <property type="match status" value="1"/>
</dbReference>
<dbReference type="InterPro" id="IPR012334">
    <property type="entry name" value="Pectin_lyas_fold"/>
</dbReference>
<protein>
    <recommendedName>
        <fullName evidence="3">DUF1565 domain-containing protein</fullName>
    </recommendedName>
</protein>
<name>A0A2T4DDQ5_9BACT</name>
<feature type="non-terminal residue" evidence="1">
    <location>
        <position position="185"/>
    </location>
</feature>
<dbReference type="Proteomes" id="UP000240608">
    <property type="component" value="Unassembled WGS sequence"/>
</dbReference>
<gene>
    <name evidence="1" type="ORF">C9994_14850</name>
</gene>
<evidence type="ECO:0000313" key="2">
    <source>
        <dbReference type="Proteomes" id="UP000240608"/>
    </source>
</evidence>
<sequence>MAKYSYPEDFEGTFWSVIDGDYYVSTFGNDISGDGSPLKPYLTVGKAFEFALDGEKVIVGPDEYVEQVPSSEVNTSQFGSEAPVKAVSDQHIDIATGGNIAIDGQSTVAGDRILLRAQINPAENGIYIVSNGAWSRAGDYSQASNIIKGKLIPVILGTKNGNSIFQNNTIPNITLGVTPLSFKKI</sequence>
<comment type="caution">
    <text evidence="1">The sequence shown here is derived from an EMBL/GenBank/DDBJ whole genome shotgun (WGS) entry which is preliminary data.</text>
</comment>
<dbReference type="InterPro" id="IPR011050">
    <property type="entry name" value="Pectin_lyase_fold/virulence"/>
</dbReference>
<dbReference type="EMBL" id="PYVU01000297">
    <property type="protein sequence ID" value="PTB91857.1"/>
    <property type="molecule type" value="Genomic_DNA"/>
</dbReference>
<dbReference type="Gene3D" id="2.160.20.10">
    <property type="entry name" value="Single-stranded right-handed beta-helix, Pectin lyase-like"/>
    <property type="match status" value="1"/>
</dbReference>
<reference evidence="1 2" key="1">
    <citation type="submission" date="2018-03" db="EMBL/GenBank/DDBJ databases">
        <title>Cross-interface Injection: A General Nanoliter Liquid Handling Method Applied to Single Cells Genome Amplification Automated Nanoliter Liquid Handling Applied to Single Cell Multiple Displacement Amplification.</title>
        <authorList>
            <person name="Yun J."/>
            <person name="Xu P."/>
            <person name="Xu J."/>
            <person name="Dai X."/>
            <person name="Wang Y."/>
            <person name="Zheng X."/>
            <person name="Cao C."/>
            <person name="Yi Q."/>
            <person name="Zhu Y."/>
            <person name="Wang L."/>
            <person name="Dong Z."/>
            <person name="Huang Y."/>
            <person name="Huang L."/>
            <person name="Du W."/>
        </authorList>
    </citation>
    <scope>NUCLEOTIDE SEQUENCE [LARGE SCALE GENOMIC DNA]</scope>
    <source>
        <strain evidence="1 2">Z-D1-2</strain>
    </source>
</reference>
<accession>A0A2T4DDQ5</accession>
<evidence type="ECO:0000313" key="1">
    <source>
        <dbReference type="EMBL" id="PTB91857.1"/>
    </source>
</evidence>
<evidence type="ECO:0008006" key="3">
    <source>
        <dbReference type="Google" id="ProtNLM"/>
    </source>
</evidence>
<organism evidence="1 2">
    <name type="scientific">Marivirga lumbricoides</name>
    <dbReference type="NCBI Taxonomy" id="1046115"/>
    <lineage>
        <taxon>Bacteria</taxon>
        <taxon>Pseudomonadati</taxon>
        <taxon>Bacteroidota</taxon>
        <taxon>Cytophagia</taxon>
        <taxon>Cytophagales</taxon>
        <taxon>Marivirgaceae</taxon>
        <taxon>Marivirga</taxon>
    </lineage>
</organism>
<proteinExistence type="predicted"/>
<dbReference type="AlphaFoldDB" id="A0A2T4DDQ5"/>